<dbReference type="InterPro" id="IPR002403">
    <property type="entry name" value="Cyt_P450_E_grp-IV"/>
</dbReference>
<keyword evidence="4 7" id="KW-0479">Metal-binding</keyword>
<proteinExistence type="inferred from homology"/>
<dbReference type="PRINTS" id="PR00465">
    <property type="entry name" value="EP450IV"/>
</dbReference>
<sequence>MLETHPRLLQIEFLELVHSRALLSAISVATVLLFLSRATLVRSSKFAELDRQSYLVGQSLAWFPGVWAKLAYALNGYGLIYEAFEKTEGKRILKIPLQGQNLYVLPAKYVEELKSVPASVLSSSHAVSDYFLGAYTTLDHSMFGHATWDVVRKYLTQRLGPLVRPLAEECEIAFREEIPLCYDWTAIEIHEHLLQIVGRMTSRVFVGEKLSKDRFWRQTCIDFATCVFQASGILKALPPILRLLGSFLSPHIWRIRLHHVRANRYLIPEIDRRNDGAKEEDMLSWLVSNAGSDGPSGIVKRQLGLSFAAIHTTTNHLTNVLLDLAARWDQYAPELLAEIKQALLEDERGLTKTTVTKLTKLDSFMKESQRLHPPSALSFNRKVMSSMVLSDGIVLPEGCYIAVASGPLARSESYYFHASEFDGFRYHRMRQEAGGSAANANYFTSTGTHSLVFGHGRFACPGRFFASLESKIILVHILLNFTLRLEEGDARPDNSVFADALFPNASGRILFRRREGI</sequence>
<dbReference type="EMBL" id="ML987203">
    <property type="protein sequence ID" value="KAF2244377.1"/>
    <property type="molecule type" value="Genomic_DNA"/>
</dbReference>
<protein>
    <submittedName>
        <fullName evidence="8">Cytochrome P450</fullName>
    </submittedName>
</protein>
<dbReference type="Pfam" id="PF00067">
    <property type="entry name" value="p450"/>
    <property type="match status" value="1"/>
</dbReference>
<keyword evidence="7" id="KW-0349">Heme</keyword>
<evidence type="ECO:0000256" key="7">
    <source>
        <dbReference type="PIRSR" id="PIRSR602403-1"/>
    </source>
</evidence>
<dbReference type="GO" id="GO:0004497">
    <property type="term" value="F:monooxygenase activity"/>
    <property type="evidence" value="ECO:0007669"/>
    <property type="project" value="InterPro"/>
</dbReference>
<dbReference type="OrthoDB" id="1844152at2759"/>
<dbReference type="InterPro" id="IPR036396">
    <property type="entry name" value="Cyt_P450_sf"/>
</dbReference>
<evidence type="ECO:0000256" key="3">
    <source>
        <dbReference type="ARBA" id="ARBA00010617"/>
    </source>
</evidence>
<gene>
    <name evidence="8" type="ORF">BU26DRAFT_523037</name>
</gene>
<dbReference type="PANTHER" id="PTHR46206">
    <property type="entry name" value="CYTOCHROME P450"/>
    <property type="match status" value="1"/>
</dbReference>
<name>A0A6A6I273_9PLEO</name>
<dbReference type="InterPro" id="IPR001128">
    <property type="entry name" value="Cyt_P450"/>
</dbReference>
<evidence type="ECO:0000256" key="6">
    <source>
        <dbReference type="ARBA" id="ARBA00023004"/>
    </source>
</evidence>
<dbReference type="GO" id="GO:0016705">
    <property type="term" value="F:oxidoreductase activity, acting on paired donors, with incorporation or reduction of molecular oxygen"/>
    <property type="evidence" value="ECO:0007669"/>
    <property type="project" value="InterPro"/>
</dbReference>
<dbReference type="SUPFAM" id="SSF48264">
    <property type="entry name" value="Cytochrome P450"/>
    <property type="match status" value="1"/>
</dbReference>
<dbReference type="Gene3D" id="1.10.630.10">
    <property type="entry name" value="Cytochrome P450"/>
    <property type="match status" value="1"/>
</dbReference>
<dbReference type="GeneID" id="54583276"/>
<dbReference type="GO" id="GO:0005506">
    <property type="term" value="F:iron ion binding"/>
    <property type="evidence" value="ECO:0007669"/>
    <property type="project" value="InterPro"/>
</dbReference>
<evidence type="ECO:0000256" key="2">
    <source>
        <dbReference type="ARBA" id="ARBA00004685"/>
    </source>
</evidence>
<evidence type="ECO:0000313" key="9">
    <source>
        <dbReference type="Proteomes" id="UP000800094"/>
    </source>
</evidence>
<evidence type="ECO:0000256" key="4">
    <source>
        <dbReference type="ARBA" id="ARBA00022723"/>
    </source>
</evidence>
<evidence type="ECO:0000256" key="5">
    <source>
        <dbReference type="ARBA" id="ARBA00023002"/>
    </source>
</evidence>
<organism evidence="8 9">
    <name type="scientific">Trematosphaeria pertusa</name>
    <dbReference type="NCBI Taxonomy" id="390896"/>
    <lineage>
        <taxon>Eukaryota</taxon>
        <taxon>Fungi</taxon>
        <taxon>Dikarya</taxon>
        <taxon>Ascomycota</taxon>
        <taxon>Pezizomycotina</taxon>
        <taxon>Dothideomycetes</taxon>
        <taxon>Pleosporomycetidae</taxon>
        <taxon>Pleosporales</taxon>
        <taxon>Massarineae</taxon>
        <taxon>Trematosphaeriaceae</taxon>
        <taxon>Trematosphaeria</taxon>
    </lineage>
</organism>
<comment type="cofactor">
    <cofactor evidence="1 7">
        <name>heme</name>
        <dbReference type="ChEBI" id="CHEBI:30413"/>
    </cofactor>
</comment>
<keyword evidence="5" id="KW-0560">Oxidoreductase</keyword>
<feature type="binding site" description="axial binding residue" evidence="7">
    <location>
        <position position="460"/>
    </location>
    <ligand>
        <name>heme</name>
        <dbReference type="ChEBI" id="CHEBI:30413"/>
    </ligand>
    <ligandPart>
        <name>Fe</name>
        <dbReference type="ChEBI" id="CHEBI:18248"/>
    </ligandPart>
</feature>
<dbReference type="PANTHER" id="PTHR46206:SF4">
    <property type="entry name" value="P450, PUTATIVE (EUROFUNG)-RELATED"/>
    <property type="match status" value="1"/>
</dbReference>
<reference evidence="8" key="1">
    <citation type="journal article" date="2020" name="Stud. Mycol.">
        <title>101 Dothideomycetes genomes: a test case for predicting lifestyles and emergence of pathogens.</title>
        <authorList>
            <person name="Haridas S."/>
            <person name="Albert R."/>
            <person name="Binder M."/>
            <person name="Bloem J."/>
            <person name="Labutti K."/>
            <person name="Salamov A."/>
            <person name="Andreopoulos B."/>
            <person name="Baker S."/>
            <person name="Barry K."/>
            <person name="Bills G."/>
            <person name="Bluhm B."/>
            <person name="Cannon C."/>
            <person name="Castanera R."/>
            <person name="Culley D."/>
            <person name="Daum C."/>
            <person name="Ezra D."/>
            <person name="Gonzalez J."/>
            <person name="Henrissat B."/>
            <person name="Kuo A."/>
            <person name="Liang C."/>
            <person name="Lipzen A."/>
            <person name="Lutzoni F."/>
            <person name="Magnuson J."/>
            <person name="Mondo S."/>
            <person name="Nolan M."/>
            <person name="Ohm R."/>
            <person name="Pangilinan J."/>
            <person name="Park H.-J."/>
            <person name="Ramirez L."/>
            <person name="Alfaro M."/>
            <person name="Sun H."/>
            <person name="Tritt A."/>
            <person name="Yoshinaga Y."/>
            <person name="Zwiers L.-H."/>
            <person name="Turgeon B."/>
            <person name="Goodwin S."/>
            <person name="Spatafora J."/>
            <person name="Crous P."/>
            <person name="Grigoriev I."/>
        </authorList>
    </citation>
    <scope>NUCLEOTIDE SEQUENCE</scope>
    <source>
        <strain evidence="8">CBS 122368</strain>
    </source>
</reference>
<comment type="similarity">
    <text evidence="3">Belongs to the cytochrome P450 family.</text>
</comment>
<dbReference type="Proteomes" id="UP000800094">
    <property type="component" value="Unassembled WGS sequence"/>
</dbReference>
<dbReference type="GO" id="GO:0020037">
    <property type="term" value="F:heme binding"/>
    <property type="evidence" value="ECO:0007669"/>
    <property type="project" value="InterPro"/>
</dbReference>
<evidence type="ECO:0000256" key="1">
    <source>
        <dbReference type="ARBA" id="ARBA00001971"/>
    </source>
</evidence>
<comment type="pathway">
    <text evidence="2">Mycotoxin biosynthesis.</text>
</comment>
<dbReference type="RefSeq" id="XP_033679381.1">
    <property type="nucleotide sequence ID" value="XM_033829946.1"/>
</dbReference>
<evidence type="ECO:0000313" key="8">
    <source>
        <dbReference type="EMBL" id="KAF2244377.1"/>
    </source>
</evidence>
<keyword evidence="6 7" id="KW-0408">Iron</keyword>
<keyword evidence="9" id="KW-1185">Reference proteome</keyword>
<accession>A0A6A6I273</accession>
<dbReference type="CDD" id="cd11041">
    <property type="entry name" value="CYP503A1-like"/>
    <property type="match status" value="1"/>
</dbReference>
<dbReference type="AlphaFoldDB" id="A0A6A6I273"/>